<dbReference type="Proteomes" id="UP000695264">
    <property type="component" value="Unassembled WGS sequence"/>
</dbReference>
<dbReference type="SUPFAM" id="SSF55729">
    <property type="entry name" value="Acyl-CoA N-acyltransferases (Nat)"/>
    <property type="match status" value="1"/>
</dbReference>
<keyword evidence="4" id="KW-1185">Reference proteome</keyword>
<dbReference type="PANTHER" id="PTHR43792:SF16">
    <property type="entry name" value="N-ACETYLTRANSFERASE DOMAIN-CONTAINING PROTEIN"/>
    <property type="match status" value="1"/>
</dbReference>
<dbReference type="PROSITE" id="PS51186">
    <property type="entry name" value="GNAT"/>
    <property type="match status" value="1"/>
</dbReference>
<evidence type="ECO:0000313" key="3">
    <source>
        <dbReference type="EMBL" id="NJQ01877.1"/>
    </source>
</evidence>
<evidence type="ECO:0000259" key="2">
    <source>
        <dbReference type="PROSITE" id="PS51186"/>
    </source>
</evidence>
<dbReference type="InterPro" id="IPR051531">
    <property type="entry name" value="N-acetyltransferase"/>
</dbReference>
<dbReference type="InterPro" id="IPR016181">
    <property type="entry name" value="Acyl_CoA_acyltransferase"/>
</dbReference>
<dbReference type="PANTHER" id="PTHR43792">
    <property type="entry name" value="GNAT FAMILY, PUTATIVE (AFU_ORTHOLOGUE AFUA_3G00765)-RELATED-RELATED"/>
    <property type="match status" value="1"/>
</dbReference>
<accession>A0ABX1BVY9</accession>
<organism evidence="3 4">
    <name type="scientific">Streptomyces zingiberis</name>
    <dbReference type="NCBI Taxonomy" id="2053010"/>
    <lineage>
        <taxon>Bacteria</taxon>
        <taxon>Bacillati</taxon>
        <taxon>Actinomycetota</taxon>
        <taxon>Actinomycetes</taxon>
        <taxon>Kitasatosporales</taxon>
        <taxon>Streptomycetaceae</taxon>
        <taxon>Streptomyces</taxon>
    </lineage>
</organism>
<dbReference type="Pfam" id="PF13302">
    <property type="entry name" value="Acetyltransf_3"/>
    <property type="match status" value="1"/>
</dbReference>
<name>A0ABX1BVY9_9ACTN</name>
<evidence type="ECO:0000313" key="4">
    <source>
        <dbReference type="Proteomes" id="UP000695264"/>
    </source>
</evidence>
<proteinExistence type="predicted"/>
<dbReference type="EMBL" id="JAATEN010000010">
    <property type="protein sequence ID" value="NJQ01877.1"/>
    <property type="molecule type" value="Genomic_DNA"/>
</dbReference>
<protein>
    <submittedName>
        <fullName evidence="3">GNAT family N-acetyltransferase</fullName>
    </submittedName>
</protein>
<sequence>MRQTTLETERLVLRRLTPADEEQLVALDSDPEVMRFLGDGRPAPPETVRGESLPRMLRASATHDGRLGYWAAEEGADGRFVGWFELRAADHAGREAELGYRLCRSVWGRGYATEGARALLRAAFTRLGVEHVFAETMAVNHRSRRVMEKAGLRYVLTFHVEWPEPIAGAEHGEVRYALSREEWEAAHGREAARPGGRPAGPAPGSAGPAPGTAGPAPGPVSRTPAPASPGRGDGAGEDGVPSAWTRNAGAAQTELRGAGADRFR</sequence>
<comment type="caution">
    <text evidence="3">The sequence shown here is derived from an EMBL/GenBank/DDBJ whole genome shotgun (WGS) entry which is preliminary data.</text>
</comment>
<reference evidence="3 4" key="1">
    <citation type="submission" date="2020-03" db="EMBL/GenBank/DDBJ databases">
        <title>WGS of actinomycetes isolated from Thailand.</title>
        <authorList>
            <person name="Thawai C."/>
        </authorList>
    </citation>
    <scope>NUCLEOTIDE SEQUENCE [LARGE SCALE GENOMIC DNA]</scope>
    <source>
        <strain evidence="3 4">PLAI 1-29</strain>
    </source>
</reference>
<feature type="domain" description="N-acetyltransferase" evidence="2">
    <location>
        <begin position="11"/>
        <end position="181"/>
    </location>
</feature>
<evidence type="ECO:0000256" key="1">
    <source>
        <dbReference type="SAM" id="MobiDB-lite"/>
    </source>
</evidence>
<feature type="region of interest" description="Disordered" evidence="1">
    <location>
        <begin position="185"/>
        <end position="264"/>
    </location>
</feature>
<feature type="compositionally biased region" description="Low complexity" evidence="1">
    <location>
        <begin position="202"/>
        <end position="215"/>
    </location>
</feature>
<gene>
    <name evidence="3" type="ORF">HCK00_15380</name>
</gene>
<dbReference type="InterPro" id="IPR000182">
    <property type="entry name" value="GNAT_dom"/>
</dbReference>
<dbReference type="Gene3D" id="3.40.630.30">
    <property type="match status" value="1"/>
</dbReference>